<dbReference type="SMART" id="SM00631">
    <property type="entry name" value="Zn_pept"/>
    <property type="match status" value="1"/>
</dbReference>
<comment type="caution">
    <text evidence="5">The sequence shown here is derived from an EMBL/GenBank/DDBJ whole genome shotgun (WGS) entry which is preliminary data.</text>
</comment>
<dbReference type="PRINTS" id="PR00765">
    <property type="entry name" value="CRBOXYPTASEA"/>
</dbReference>
<reference evidence="5 6" key="1">
    <citation type="journal article" date="2014" name="Genome Biol. Evol.">
        <title>The genome of the myxosporean Thelohanellus kitauei shows adaptations to nutrient acquisition within its fish host.</title>
        <authorList>
            <person name="Yang Y."/>
            <person name="Xiong J."/>
            <person name="Zhou Z."/>
            <person name="Huo F."/>
            <person name="Miao W."/>
            <person name="Ran C."/>
            <person name="Liu Y."/>
            <person name="Zhang J."/>
            <person name="Feng J."/>
            <person name="Wang M."/>
            <person name="Wang M."/>
            <person name="Wang L."/>
            <person name="Yao B."/>
        </authorList>
    </citation>
    <scope>NUCLEOTIDE SEQUENCE [LARGE SCALE GENOMIC DNA]</scope>
    <source>
        <strain evidence="5">Wuqing</strain>
    </source>
</reference>
<dbReference type="PROSITE" id="PS00132">
    <property type="entry name" value="CARBOXYPEPT_ZN_1"/>
    <property type="match status" value="1"/>
</dbReference>
<keyword evidence="5" id="KW-0121">Carboxypeptidase</keyword>
<dbReference type="PROSITE" id="PS52035">
    <property type="entry name" value="PEPTIDASE_M14"/>
    <property type="match status" value="1"/>
</dbReference>
<evidence type="ECO:0000313" key="5">
    <source>
        <dbReference type="EMBL" id="KII69002.1"/>
    </source>
</evidence>
<comment type="similarity">
    <text evidence="1 2">Belongs to the peptidase M14 family.</text>
</comment>
<dbReference type="InterPro" id="IPR057246">
    <property type="entry name" value="CARBOXYPEPT_ZN_1"/>
</dbReference>
<protein>
    <submittedName>
        <fullName evidence="5">Carboxypeptidase D</fullName>
    </submittedName>
</protein>
<dbReference type="GO" id="GO:0016485">
    <property type="term" value="P:protein processing"/>
    <property type="evidence" value="ECO:0007669"/>
    <property type="project" value="TreeGrafter"/>
</dbReference>
<accession>A0A0C2N536</accession>
<dbReference type="EMBL" id="JWZT01002646">
    <property type="protein sequence ID" value="KII69002.1"/>
    <property type="molecule type" value="Genomic_DNA"/>
</dbReference>
<feature type="compositionally biased region" description="Acidic residues" evidence="3">
    <location>
        <begin position="31"/>
        <end position="44"/>
    </location>
</feature>
<dbReference type="OrthoDB" id="10249045at2759"/>
<feature type="region of interest" description="Disordered" evidence="3">
    <location>
        <begin position="27"/>
        <end position="78"/>
    </location>
</feature>
<dbReference type="Gene3D" id="3.40.630.10">
    <property type="entry name" value="Zn peptidases"/>
    <property type="match status" value="1"/>
</dbReference>
<dbReference type="SUPFAM" id="SSF53187">
    <property type="entry name" value="Zn-dependent exopeptidases"/>
    <property type="match status" value="1"/>
</dbReference>
<evidence type="ECO:0000313" key="6">
    <source>
        <dbReference type="Proteomes" id="UP000031668"/>
    </source>
</evidence>
<dbReference type="InterPro" id="IPR000834">
    <property type="entry name" value="Peptidase_M14"/>
</dbReference>
<dbReference type="InterPro" id="IPR050753">
    <property type="entry name" value="Peptidase_M14_domain"/>
</dbReference>
<feature type="active site" description="Proton donor/acceptor" evidence="2">
    <location>
        <position position="364"/>
    </location>
</feature>
<dbReference type="Proteomes" id="UP000031668">
    <property type="component" value="Unassembled WGS sequence"/>
</dbReference>
<evidence type="ECO:0000256" key="3">
    <source>
        <dbReference type="SAM" id="MobiDB-lite"/>
    </source>
</evidence>
<feature type="compositionally biased region" description="Low complexity" evidence="3">
    <location>
        <begin position="45"/>
        <end position="57"/>
    </location>
</feature>
<evidence type="ECO:0000256" key="1">
    <source>
        <dbReference type="ARBA" id="ARBA00005988"/>
    </source>
</evidence>
<dbReference type="AlphaFoldDB" id="A0A0C2N536"/>
<proteinExistence type="inferred from homology"/>
<dbReference type="GO" id="GO:0006518">
    <property type="term" value="P:peptide metabolic process"/>
    <property type="evidence" value="ECO:0007669"/>
    <property type="project" value="TreeGrafter"/>
</dbReference>
<name>A0A0C2N536_THEKT</name>
<dbReference type="GO" id="GO:0004181">
    <property type="term" value="F:metallocarboxypeptidase activity"/>
    <property type="evidence" value="ECO:0007669"/>
    <property type="project" value="InterPro"/>
</dbReference>
<gene>
    <name evidence="5" type="ORF">RF11_03917</name>
</gene>
<dbReference type="PANTHER" id="PTHR11532:SF73">
    <property type="entry name" value="CARBOXYPEPTIDASE D"/>
    <property type="match status" value="1"/>
</dbReference>
<dbReference type="GO" id="GO:0008270">
    <property type="term" value="F:zinc ion binding"/>
    <property type="evidence" value="ECO:0007669"/>
    <property type="project" value="InterPro"/>
</dbReference>
<sequence length="401" mass="45615">MFSILSMGHARGKASRKDKMVIHGIISDRHDDEEEEKEVPEEEVTPTTTTTTTAATTPIPRLATHHNPPKSKKENRVSKQIHALKSILDSIRSWNTTGHEEMSWWLQFLNRSCEPYSHLYSIGSSVQNRELWVIALSDHPEIHEIGEPEVKIIGNIHGNENVGREVILHMVDHICANIDSDPDLRAIVENIRIHFLPSLNPDGIFDLLFSDHGKNIGRLNANGVDLNRNFPDQFFPSFHDPEPETQAVMKWMETIPFMLSAALHDGAFGKCVFDSVVTYPFDDSPSGQTKYSATPDDDIFRYLARLYAETHPEMHLSNMGNCTRYSQHKKFIGGITNGAEWSSLSNTMQDYNYVQTNCFEIAVEMSCITHLNSSTLSTIFQQNYPSLLGFIRQVFYHFLLH</sequence>
<evidence type="ECO:0000259" key="4">
    <source>
        <dbReference type="PROSITE" id="PS52035"/>
    </source>
</evidence>
<organism evidence="5 6">
    <name type="scientific">Thelohanellus kitauei</name>
    <name type="common">Myxosporean</name>
    <dbReference type="NCBI Taxonomy" id="669202"/>
    <lineage>
        <taxon>Eukaryota</taxon>
        <taxon>Metazoa</taxon>
        <taxon>Cnidaria</taxon>
        <taxon>Myxozoa</taxon>
        <taxon>Myxosporea</taxon>
        <taxon>Bivalvulida</taxon>
        <taxon>Platysporina</taxon>
        <taxon>Myxobolidae</taxon>
        <taxon>Thelohanellus</taxon>
    </lineage>
</organism>
<keyword evidence="5" id="KW-0645">Protease</keyword>
<dbReference type="PANTHER" id="PTHR11532">
    <property type="entry name" value="PROTEASE M14 CARBOXYPEPTIDASE"/>
    <property type="match status" value="1"/>
</dbReference>
<keyword evidence="5" id="KW-0378">Hydrolase</keyword>
<evidence type="ECO:0000256" key="2">
    <source>
        <dbReference type="PROSITE-ProRule" id="PRU01379"/>
    </source>
</evidence>
<keyword evidence="6" id="KW-1185">Reference proteome</keyword>
<dbReference type="GO" id="GO:0005615">
    <property type="term" value="C:extracellular space"/>
    <property type="evidence" value="ECO:0007669"/>
    <property type="project" value="TreeGrafter"/>
</dbReference>
<dbReference type="Pfam" id="PF00246">
    <property type="entry name" value="Peptidase_M14"/>
    <property type="match status" value="1"/>
</dbReference>
<feature type="domain" description="Peptidase M14" evidence="4">
    <location>
        <begin position="90"/>
        <end position="394"/>
    </location>
</feature>